<reference evidence="1 2" key="1">
    <citation type="submission" date="2024-01" db="EMBL/GenBank/DDBJ databases">
        <title>Comparative genomics of Cryptococcus and Kwoniella reveals pathogenesis evolution and contrasting modes of karyotype evolution via chromosome fusion or intercentromeric recombination.</title>
        <authorList>
            <person name="Coelho M.A."/>
            <person name="David-Palma M."/>
            <person name="Shea T."/>
            <person name="Bowers K."/>
            <person name="McGinley-Smith S."/>
            <person name="Mohammad A.W."/>
            <person name="Gnirke A."/>
            <person name="Yurkov A.M."/>
            <person name="Nowrousian M."/>
            <person name="Sun S."/>
            <person name="Cuomo C.A."/>
            <person name="Heitman J."/>
        </authorList>
    </citation>
    <scope>NUCLEOTIDE SEQUENCE [LARGE SCALE GENOMIC DNA]</scope>
    <source>
        <strain evidence="1 2">CBS 6074</strain>
    </source>
</reference>
<dbReference type="RefSeq" id="XP_066075047.1">
    <property type="nucleotide sequence ID" value="XM_066218950.1"/>
</dbReference>
<sequence>MCIYEKLVNRFRRSKIKHPVPKELFNNFDEREIDHVAPPAPGSGFEVSNLVHSSNSDAKSILFETSIPVIQSQVQSQEDEVKQELYFDYEDDFIYSITLITPSLSVMITASEDWTSRFQKSFRYSIFDIQHNFPSTPEGEFYYYW</sequence>
<dbReference type="GeneID" id="91093861"/>
<organism evidence="1 2">
    <name type="scientific">Kwoniella dendrophila CBS 6074</name>
    <dbReference type="NCBI Taxonomy" id="1295534"/>
    <lineage>
        <taxon>Eukaryota</taxon>
        <taxon>Fungi</taxon>
        <taxon>Dikarya</taxon>
        <taxon>Basidiomycota</taxon>
        <taxon>Agaricomycotina</taxon>
        <taxon>Tremellomycetes</taxon>
        <taxon>Tremellales</taxon>
        <taxon>Cryptococcaceae</taxon>
        <taxon>Kwoniella</taxon>
    </lineage>
</organism>
<proteinExistence type="predicted"/>
<dbReference type="AlphaFoldDB" id="A0AAX4JTZ1"/>
<gene>
    <name evidence="1" type="ORF">L201_003191</name>
</gene>
<evidence type="ECO:0000313" key="2">
    <source>
        <dbReference type="Proteomes" id="UP001355207"/>
    </source>
</evidence>
<protein>
    <submittedName>
        <fullName evidence="1">Uncharacterized protein</fullName>
    </submittedName>
</protein>
<keyword evidence="2" id="KW-1185">Reference proteome</keyword>
<dbReference type="EMBL" id="CP144101">
    <property type="protein sequence ID" value="WWC88284.1"/>
    <property type="molecule type" value="Genomic_DNA"/>
</dbReference>
<name>A0AAX4JTZ1_9TREE</name>
<accession>A0AAX4JTZ1</accession>
<dbReference type="Proteomes" id="UP001355207">
    <property type="component" value="Chromosome 4"/>
</dbReference>
<evidence type="ECO:0000313" key="1">
    <source>
        <dbReference type="EMBL" id="WWC88284.1"/>
    </source>
</evidence>